<feature type="domain" description="SRCR" evidence="6">
    <location>
        <begin position="387"/>
        <end position="487"/>
    </location>
</feature>
<accession>A0A8C1AX26</accession>
<feature type="domain" description="SRCR" evidence="6">
    <location>
        <begin position="491"/>
        <end position="567"/>
    </location>
</feature>
<feature type="disulfide bond" evidence="2">
    <location>
        <begin position="691"/>
        <end position="755"/>
    </location>
</feature>
<dbReference type="InterPro" id="IPR001190">
    <property type="entry name" value="SRCR"/>
</dbReference>
<dbReference type="PROSITE" id="PS50287">
    <property type="entry name" value="SRCR_2"/>
    <property type="match status" value="10"/>
</dbReference>
<evidence type="ECO:0000256" key="4">
    <source>
        <dbReference type="SAM" id="Phobius"/>
    </source>
</evidence>
<name>A0A8C1AX26_CYPCA</name>
<feature type="disulfide bond" evidence="2">
    <location>
        <begin position="355"/>
        <end position="365"/>
    </location>
</feature>
<feature type="disulfide bond" evidence="2">
    <location>
        <begin position="924"/>
        <end position="934"/>
    </location>
</feature>
<proteinExistence type="predicted"/>
<evidence type="ECO:0000259" key="6">
    <source>
        <dbReference type="PROSITE" id="PS50287"/>
    </source>
</evidence>
<dbReference type="SMART" id="SM00202">
    <property type="entry name" value="SR"/>
    <property type="match status" value="5"/>
</dbReference>
<protein>
    <recommendedName>
        <fullName evidence="6">SRCR domain-containing protein</fullName>
    </recommendedName>
</protein>
<dbReference type="OMA" id="IHITRIH"/>
<feature type="signal peptide" evidence="5">
    <location>
        <begin position="1"/>
        <end position="15"/>
    </location>
</feature>
<dbReference type="GO" id="GO:0031638">
    <property type="term" value="P:zymogen activation"/>
    <property type="evidence" value="ECO:0007669"/>
    <property type="project" value="TreeGrafter"/>
</dbReference>
<reference evidence="7" key="2">
    <citation type="submission" date="2025-09" db="UniProtKB">
        <authorList>
            <consortium name="Ensembl"/>
        </authorList>
    </citation>
    <scope>IDENTIFICATION</scope>
</reference>
<dbReference type="GO" id="GO:0005886">
    <property type="term" value="C:plasma membrane"/>
    <property type="evidence" value="ECO:0007669"/>
    <property type="project" value="TreeGrafter"/>
</dbReference>
<organism evidence="7 8">
    <name type="scientific">Cyprinus carpio carpio</name>
    <dbReference type="NCBI Taxonomy" id="630221"/>
    <lineage>
        <taxon>Eukaryota</taxon>
        <taxon>Metazoa</taxon>
        <taxon>Chordata</taxon>
        <taxon>Craniata</taxon>
        <taxon>Vertebrata</taxon>
        <taxon>Euteleostomi</taxon>
        <taxon>Actinopterygii</taxon>
        <taxon>Neopterygii</taxon>
        <taxon>Teleostei</taxon>
        <taxon>Ostariophysi</taxon>
        <taxon>Cypriniformes</taxon>
        <taxon>Cyprinidae</taxon>
        <taxon>Cyprininae</taxon>
        <taxon>Cyprinus</taxon>
    </lineage>
</organism>
<dbReference type="Pfam" id="PF00530">
    <property type="entry name" value="SRCR"/>
    <property type="match status" value="7"/>
</dbReference>
<dbReference type="InterPro" id="IPR036772">
    <property type="entry name" value="SRCR-like_dom_sf"/>
</dbReference>
<feature type="compositionally biased region" description="Basic and acidic residues" evidence="3">
    <location>
        <begin position="1094"/>
        <end position="1120"/>
    </location>
</feature>
<feature type="domain" description="SRCR" evidence="6">
    <location>
        <begin position="289"/>
        <end position="382"/>
    </location>
</feature>
<feature type="domain" description="SRCR" evidence="6">
    <location>
        <begin position="18"/>
        <end position="122"/>
    </location>
</feature>
<feature type="chain" id="PRO_5039926087" description="SRCR domain-containing protein" evidence="5">
    <location>
        <begin position="16"/>
        <end position="1259"/>
    </location>
</feature>
<feature type="transmembrane region" description="Helical" evidence="4">
    <location>
        <begin position="1055"/>
        <end position="1076"/>
    </location>
</feature>
<keyword evidence="4" id="KW-0472">Membrane</keyword>
<feature type="disulfide bond" evidence="2">
    <location>
        <begin position="197"/>
        <end position="207"/>
    </location>
</feature>
<evidence type="ECO:0000256" key="5">
    <source>
        <dbReference type="SAM" id="SignalP"/>
    </source>
</evidence>
<feature type="disulfide bond" evidence="2">
    <location>
        <begin position="735"/>
        <end position="745"/>
    </location>
</feature>
<dbReference type="AlphaFoldDB" id="A0A8C1AX26"/>
<dbReference type="GO" id="GO:0004252">
    <property type="term" value="F:serine-type endopeptidase activity"/>
    <property type="evidence" value="ECO:0007669"/>
    <property type="project" value="TreeGrafter"/>
</dbReference>
<dbReference type="PANTHER" id="PTHR48071:SF25">
    <property type="entry name" value="SCAVENGER RECEPTOR CYSTEINE-RICH TYPE 1 PROTEIN M160-LIKE ISOFORM X1"/>
    <property type="match status" value="1"/>
</dbReference>
<dbReference type="Proteomes" id="UP001108240">
    <property type="component" value="Unplaced"/>
</dbReference>
<feature type="domain" description="SRCR" evidence="6">
    <location>
        <begin position="563"/>
        <end position="661"/>
    </location>
</feature>
<feature type="disulfide bond" evidence="2">
    <location>
        <begin position="90"/>
        <end position="100"/>
    </location>
</feature>
<feature type="domain" description="SRCR" evidence="6">
    <location>
        <begin position="666"/>
        <end position="763"/>
    </location>
</feature>
<keyword evidence="8" id="KW-1185">Reference proteome</keyword>
<dbReference type="FunFam" id="3.10.250.10:FF:000045">
    <property type="entry name" value="neurotrypsin-like isoform X1"/>
    <property type="match status" value="1"/>
</dbReference>
<feature type="disulfide bond" evidence="2">
    <location>
        <begin position="1015"/>
        <end position="1025"/>
    </location>
</feature>
<comment type="caution">
    <text evidence="2">Lacks conserved residue(s) required for the propagation of feature annotation.</text>
</comment>
<dbReference type="Ensembl" id="ENSCCRT00000026103.2">
    <property type="protein sequence ID" value="ENSCCRP00000024036.2"/>
    <property type="gene ID" value="ENSCCRG00000013119.2"/>
</dbReference>
<dbReference type="SUPFAM" id="SSF56487">
    <property type="entry name" value="SRCR-like"/>
    <property type="match status" value="10"/>
</dbReference>
<dbReference type="PANTHER" id="PTHR48071">
    <property type="entry name" value="SRCR DOMAIN-CONTAINING PROTEIN"/>
    <property type="match status" value="1"/>
</dbReference>
<keyword evidence="5" id="KW-0732">Signal</keyword>
<keyword evidence="1 2" id="KW-1015">Disulfide bond</keyword>
<dbReference type="PRINTS" id="PR00258">
    <property type="entry name" value="SPERACTRCPTR"/>
</dbReference>
<dbReference type="GO" id="GO:0005615">
    <property type="term" value="C:extracellular space"/>
    <property type="evidence" value="ECO:0007669"/>
    <property type="project" value="TreeGrafter"/>
</dbReference>
<feature type="domain" description="SRCR" evidence="6">
    <location>
        <begin position="953"/>
        <end position="1044"/>
    </location>
</feature>
<feature type="domain" description="SRCR" evidence="6">
    <location>
        <begin position="884"/>
        <end position="950"/>
    </location>
</feature>
<evidence type="ECO:0000313" key="8">
    <source>
        <dbReference type="Proteomes" id="UP001108240"/>
    </source>
</evidence>
<feature type="disulfide bond" evidence="2">
    <location>
        <begin position="632"/>
        <end position="642"/>
    </location>
</feature>
<evidence type="ECO:0000256" key="2">
    <source>
        <dbReference type="PROSITE-ProRule" id="PRU00196"/>
    </source>
</evidence>
<evidence type="ECO:0000256" key="3">
    <source>
        <dbReference type="SAM" id="MobiDB-lite"/>
    </source>
</evidence>
<feature type="compositionally biased region" description="Acidic residues" evidence="3">
    <location>
        <begin position="1121"/>
        <end position="1131"/>
    </location>
</feature>
<feature type="region of interest" description="Disordered" evidence="3">
    <location>
        <begin position="1094"/>
        <end position="1186"/>
    </location>
</feature>
<dbReference type="GeneTree" id="ENSGT00950000183145"/>
<keyword evidence="4" id="KW-1133">Transmembrane helix</keyword>
<feature type="compositionally biased region" description="Basic and acidic residues" evidence="3">
    <location>
        <begin position="1132"/>
        <end position="1146"/>
    </location>
</feature>
<feature type="domain" description="SRCR" evidence="6">
    <location>
        <begin position="125"/>
        <end position="237"/>
    </location>
</feature>
<reference evidence="7" key="1">
    <citation type="submission" date="2025-08" db="UniProtKB">
        <authorList>
            <consortium name="Ensembl"/>
        </authorList>
    </citation>
    <scope>IDENTIFICATION</scope>
</reference>
<keyword evidence="4" id="KW-0812">Transmembrane</keyword>
<dbReference type="Gene3D" id="3.10.250.10">
    <property type="entry name" value="SRCR-like domain"/>
    <property type="match status" value="9"/>
</dbReference>
<sequence length="1259" mass="141201">MWFLLLCFQISAIQGFNVALRGSDSPCKGRLEVYDKKQWGLVCHYGWKKENGEVVCRSIGCGNLKHSDIEMTLYKNPPPPQQYLMDEVKCTSKEESLWECPYVSITKKGKCDESSFVAVECSGGVKLSLNLNRQRDTCAGVVEFTTDNGIIGVCNKNWDKSKANKICQELGCGDHHYIPKPGMFKGQQSKQNVLLNCVSDEKFSWQCMEWSDCQERASVICSNHRRFRLRDGSDACSGLVEEYSFENKSWDLQQTNVKPEVICTQLNCGSTGNFTKANGTNRLTCSDRVKLHNFTSECFGDVSIDVNGTNYGVCYSDQSREKMGAVVCRELGCGDIVRVKQGSSDSNGFLSNVDCQGDERSLWHCLAIRKKKQCLGTKVICSGSLDVRLRDGLGRCSGRVEVKWEGSWRSMGSDGNIMISDMVCQHLNCGESSNINRELFIEGEKERLEWLWNVRCRSSSAKLHECFDNTDLKPPRQIKKNIEIICKKEELKFFEGNSSCKGKVRIEKFDGTEPDWLPAKPVEENKKKATDICSAMQCGSLVSFETEQNTTYAKVTCSGSKRVTLQNPFGEKCWGMVKVCGDGKCGGVCSNTWRTNEDSKMICENVGCGNPIRAQLPLQINNLSATYRSVYCSEKVQNMNMCNFIPNENSTCEPLAQVICTDSIKAKLEDPRDKCAGKASLFYAGKWTPICQDSLDTNLKNVICKELLCGENINDQNDWTSHEESKSTGLSRIRCPASANSVSKCDLEEVSEKECIVGYLKCTEWERLLLYNKKSACSGPVYGLRNGKTQQVSSSGWGREEGQILCEYLKCGNYISHSNITKNTDEWWKKAYNCSGKKNIWGCESNDQPNQNQQQLNIQCDSKPPKILLSNNCTGEVLINKEHVCASQWDDGMSNKLCESLNCGKALHRWATESVKTNTWHFSCTGKETLMWQCGFRKDSCKKILSVACKDSVEFSSTEKCGGKLGIRYKGQWEYVCGKLTEADTKKVCDVLKCNDQELLDEEKIAKEIKVKIDCPENHYNIFQCMHHLKDDTCSYGPAEIKCEGYTPKGGNSSVGLILGLLGGVLGLLILFLMWTNRKRLLLALRHYRNKNGKDINPDVKEMDKMDTEDRDLSEGKELFLDNDDYEDVDSLMDKSGEEDENDRKRGSSGTEYDDIEEQASGISPSQTHHDEDLDVPLLPKRPENILDQDTYEVETEKQQYYDDVIPVEAAANENAGMTGTQSYENVDVDEGADSDLDAGLVADAVLVTTEVDVHPQAE</sequence>
<feature type="domain" description="SRCR" evidence="6">
    <location>
        <begin position="768"/>
        <end position="861"/>
    </location>
</feature>
<feature type="disulfide bond" evidence="2">
    <location>
        <begin position="456"/>
        <end position="466"/>
    </location>
</feature>
<evidence type="ECO:0000313" key="7">
    <source>
        <dbReference type="Ensembl" id="ENSCCRP00000024036.2"/>
    </source>
</evidence>
<evidence type="ECO:0000256" key="1">
    <source>
        <dbReference type="ARBA" id="ARBA00023157"/>
    </source>
</evidence>